<proteinExistence type="predicted"/>
<dbReference type="EMBL" id="JANGAC010000017">
    <property type="protein sequence ID" value="MCQ4924986.1"/>
    <property type="molecule type" value="Genomic_DNA"/>
</dbReference>
<dbReference type="Proteomes" id="UP001524478">
    <property type="component" value="Unassembled WGS sequence"/>
</dbReference>
<name>A0ABT1SES5_9FIRM</name>
<reference evidence="1 2" key="1">
    <citation type="submission" date="2022-06" db="EMBL/GenBank/DDBJ databases">
        <title>Isolation of gut microbiota from human fecal samples.</title>
        <authorList>
            <person name="Pamer E.G."/>
            <person name="Barat B."/>
            <person name="Waligurski E."/>
            <person name="Medina S."/>
            <person name="Paddock L."/>
            <person name="Mostad J."/>
        </authorList>
    </citation>
    <scope>NUCLEOTIDE SEQUENCE [LARGE SCALE GENOMIC DNA]</scope>
    <source>
        <strain evidence="1 2">DFI.7.95</strain>
    </source>
</reference>
<evidence type="ECO:0000313" key="2">
    <source>
        <dbReference type="Proteomes" id="UP001524478"/>
    </source>
</evidence>
<evidence type="ECO:0000313" key="1">
    <source>
        <dbReference type="EMBL" id="MCQ4924986.1"/>
    </source>
</evidence>
<protein>
    <submittedName>
        <fullName evidence="1">Uncharacterized protein</fullName>
    </submittedName>
</protein>
<keyword evidence="2" id="KW-1185">Reference proteome</keyword>
<gene>
    <name evidence="1" type="ORF">NE686_17935</name>
</gene>
<comment type="caution">
    <text evidence="1">The sequence shown here is derived from an EMBL/GenBank/DDBJ whole genome shotgun (WGS) entry which is preliminary data.</text>
</comment>
<organism evidence="1 2">
    <name type="scientific">Tissierella carlieri</name>
    <dbReference type="NCBI Taxonomy" id="689904"/>
    <lineage>
        <taxon>Bacteria</taxon>
        <taxon>Bacillati</taxon>
        <taxon>Bacillota</taxon>
        <taxon>Tissierellia</taxon>
        <taxon>Tissierellales</taxon>
        <taxon>Tissierellaceae</taxon>
        <taxon>Tissierella</taxon>
    </lineage>
</organism>
<dbReference type="RefSeq" id="WP_256312578.1">
    <property type="nucleotide sequence ID" value="NZ_JANGAC010000017.1"/>
</dbReference>
<accession>A0ABT1SES5</accession>
<sequence length="78" mass="8903">MNKAEFMAICPFELGNKVKLILAKFDDETTYSDGDYIVSDILTTHSLKTGNVTFQIIVKDEFDRDLTPRDIESLMIIN</sequence>